<dbReference type="InterPro" id="IPR017853">
    <property type="entry name" value="GH"/>
</dbReference>
<evidence type="ECO:0000259" key="3">
    <source>
        <dbReference type="Pfam" id="PF14509"/>
    </source>
</evidence>
<dbReference type="InterPro" id="IPR029483">
    <property type="entry name" value="GH97_C"/>
</dbReference>
<dbReference type="Pfam" id="PF10566">
    <property type="entry name" value="Glyco_hydro_97"/>
    <property type="match status" value="1"/>
</dbReference>
<name>A0A6M1PF86_9BACL</name>
<dbReference type="Pfam" id="PF14509">
    <property type="entry name" value="GH97_C"/>
    <property type="match status" value="1"/>
</dbReference>
<dbReference type="PANTHER" id="PTHR35803:SF1">
    <property type="entry name" value="GLUCAN 1,4-ALPHA-GLUCOSIDASE SUSB"/>
    <property type="match status" value="1"/>
</dbReference>
<dbReference type="EMBL" id="JAAKGU010000002">
    <property type="protein sequence ID" value="NGM82079.1"/>
    <property type="molecule type" value="Genomic_DNA"/>
</dbReference>
<dbReference type="Pfam" id="PF14508">
    <property type="entry name" value="GH97_N"/>
    <property type="match status" value="1"/>
</dbReference>
<dbReference type="InterPro" id="IPR029486">
    <property type="entry name" value="GH97_N"/>
</dbReference>
<organism evidence="4 5">
    <name type="scientific">Paenibacillus apii</name>
    <dbReference type="NCBI Taxonomy" id="1850370"/>
    <lineage>
        <taxon>Bacteria</taxon>
        <taxon>Bacillati</taxon>
        <taxon>Bacillota</taxon>
        <taxon>Bacilli</taxon>
        <taxon>Bacillales</taxon>
        <taxon>Paenibacillaceae</taxon>
        <taxon>Paenibacillus</taxon>
    </lineage>
</organism>
<dbReference type="Gene3D" id="2.70.98.10">
    <property type="match status" value="1"/>
</dbReference>
<keyword evidence="4" id="KW-0378">Hydrolase</keyword>
<keyword evidence="5" id="KW-1185">Reference proteome</keyword>
<dbReference type="RefSeq" id="WP_165095911.1">
    <property type="nucleotide sequence ID" value="NZ_JAAKGU010000002.1"/>
</dbReference>
<dbReference type="GO" id="GO:0030246">
    <property type="term" value="F:carbohydrate binding"/>
    <property type="evidence" value="ECO:0007669"/>
    <property type="project" value="InterPro"/>
</dbReference>
<feature type="domain" description="Glycosyl-hydrolase 97 N-terminal" evidence="2">
    <location>
        <begin position="7"/>
        <end position="256"/>
    </location>
</feature>
<dbReference type="GO" id="GO:0016787">
    <property type="term" value="F:hydrolase activity"/>
    <property type="evidence" value="ECO:0007669"/>
    <property type="project" value="UniProtKB-KW"/>
</dbReference>
<dbReference type="Proteomes" id="UP000480151">
    <property type="component" value="Unassembled WGS sequence"/>
</dbReference>
<dbReference type="InterPro" id="IPR013785">
    <property type="entry name" value="Aldolase_TIM"/>
</dbReference>
<comment type="caution">
    <text evidence="4">The sequence shown here is derived from an EMBL/GenBank/DDBJ whole genome shotgun (WGS) entry which is preliminary data.</text>
</comment>
<dbReference type="PANTHER" id="PTHR35803">
    <property type="entry name" value="GLUCAN 1,4-ALPHA-GLUCOSIDASE SUSB-RELATED"/>
    <property type="match status" value="1"/>
</dbReference>
<dbReference type="InterPro" id="IPR019563">
    <property type="entry name" value="GH97_catalytic"/>
</dbReference>
<dbReference type="InterPro" id="IPR014718">
    <property type="entry name" value="GH-type_carb-bd"/>
</dbReference>
<evidence type="ECO:0000259" key="2">
    <source>
        <dbReference type="Pfam" id="PF14508"/>
    </source>
</evidence>
<feature type="domain" description="Glycosyl-hydrolase 97 catalytic" evidence="1">
    <location>
        <begin position="274"/>
        <end position="462"/>
    </location>
</feature>
<proteinExistence type="predicted"/>
<reference evidence="4 5" key="1">
    <citation type="submission" date="2020-02" db="EMBL/GenBank/DDBJ databases">
        <authorList>
            <person name="Gao J."/>
            <person name="Sun J."/>
        </authorList>
    </citation>
    <scope>NUCLEOTIDE SEQUENCE [LARGE SCALE GENOMIC DNA]</scope>
    <source>
        <strain evidence="4 5">7124</strain>
    </source>
</reference>
<dbReference type="InterPro" id="IPR052720">
    <property type="entry name" value="Glycosyl_hydrolase_97"/>
</dbReference>
<evidence type="ECO:0000313" key="4">
    <source>
        <dbReference type="EMBL" id="NGM82079.1"/>
    </source>
</evidence>
<dbReference type="SUPFAM" id="SSF51445">
    <property type="entry name" value="(Trans)glycosidases"/>
    <property type="match status" value="1"/>
</dbReference>
<evidence type="ECO:0000259" key="1">
    <source>
        <dbReference type="Pfam" id="PF10566"/>
    </source>
</evidence>
<accession>A0A6M1PF86</accession>
<dbReference type="Gene3D" id="3.20.20.70">
    <property type="entry name" value="Aldolase class I"/>
    <property type="match status" value="1"/>
</dbReference>
<dbReference type="AlphaFoldDB" id="A0A6M1PF86"/>
<evidence type="ECO:0000313" key="5">
    <source>
        <dbReference type="Proteomes" id="UP000480151"/>
    </source>
</evidence>
<sequence>MTSRWVVFSPDGDIQTEFMLSSGIPYYCVRYCNRPLIRPSKLGFTLEHAEPLNRNFRVSAARYDSFDETWTQPWGEVKEIRNYYNELRVELVETTPSARRMSIIFRVYNDGLGFRYELPEQQHLSRLEIRSEETEFALTDVEKAWWIPAYQKLYTEGFYNVTPIHSIPYRAVHTPLTMKMADGLYLSIHEAELSRYSTMTLMPLENNTLAADLIPWSDGVKVKGSTPLKTPWRTVQIAETPGDLITSYLILNLNEPNRLGDVSWVLPGKYIGIWWGMHLGIYTWSYGPKHGATTENAKKYIDFAAKYGIPMVVIEGWNIGWENDWTKHGEDFSFTIPYPDYDIVEVTSYAASKGVKIIGHMETAGAIQNLEQQMEAAFTLFKKLGIDVVKTGYVSHDPALKLFDDQGNLISMEWLGGQYMVDHHLKVIETAARYQISLIAHEPVKDTGERRTYPNMMTREGARGQEFDASAEYVGNPPDHTTILPFTRMLAGPMDYTPGIVRLIYKEFRPGNRVRGTLAKQLALYVILYSPLQMAADLPEHYEQQRAAFQFILDVPTDWQDTKVLNGEIGDYVTIARKDRNSEDWYLGSITDECGRMLEAPLAFLDPGKSYVAEIYADGPNADWRINPYPLTISRVLVDSSVTLSLKLAPGGGQAIRIRPAAPDDIRSHPSQHDQKR</sequence>
<protein>
    <submittedName>
        <fullName evidence="4">Glycoside hydrolase family 97 protein</fullName>
    </submittedName>
</protein>
<feature type="domain" description="Glycosyl-hydrolase 97 C-terminal oligomerisation" evidence="3">
    <location>
        <begin position="558"/>
        <end position="658"/>
    </location>
</feature>
<gene>
    <name evidence="4" type="ORF">G5B47_06610</name>
</gene>